<reference evidence="2" key="1">
    <citation type="journal article" date="2014" name="Science">
        <title>The coffee genome provides insight into the convergent evolution of caffeine biosynthesis.</title>
        <authorList>
            <person name="Denoeud F."/>
            <person name="Carretero-Paulet L."/>
            <person name="Dereeper A."/>
            <person name="Droc G."/>
            <person name="Guyot R."/>
            <person name="Pietrella M."/>
            <person name="Zheng C."/>
            <person name="Alberti A."/>
            <person name="Anthony F."/>
            <person name="Aprea G."/>
            <person name="Aury J.M."/>
            <person name="Bento P."/>
            <person name="Bernard M."/>
            <person name="Bocs S."/>
            <person name="Campa C."/>
            <person name="Cenci A."/>
            <person name="Combes M.C."/>
            <person name="Crouzillat D."/>
            <person name="Da Silva C."/>
            <person name="Daddiego L."/>
            <person name="De Bellis F."/>
            <person name="Dussert S."/>
            <person name="Garsmeur O."/>
            <person name="Gayraud T."/>
            <person name="Guignon V."/>
            <person name="Jahn K."/>
            <person name="Jamilloux V."/>
            <person name="Joet T."/>
            <person name="Labadie K."/>
            <person name="Lan T."/>
            <person name="Leclercq J."/>
            <person name="Lepelley M."/>
            <person name="Leroy T."/>
            <person name="Li L.T."/>
            <person name="Librado P."/>
            <person name="Lopez L."/>
            <person name="Munoz A."/>
            <person name="Noel B."/>
            <person name="Pallavicini A."/>
            <person name="Perrotta G."/>
            <person name="Poncet V."/>
            <person name="Pot D."/>
            <person name="Priyono X."/>
            <person name="Rigoreau M."/>
            <person name="Rouard M."/>
            <person name="Rozas J."/>
            <person name="Tranchant-Dubreuil C."/>
            <person name="VanBuren R."/>
            <person name="Zhang Q."/>
            <person name="Andrade A.C."/>
            <person name="Argout X."/>
            <person name="Bertrand B."/>
            <person name="de Kochko A."/>
            <person name="Graziosi G."/>
            <person name="Henry R.J."/>
            <person name="Jayarama X."/>
            <person name="Ming R."/>
            <person name="Nagai C."/>
            <person name="Rounsley S."/>
            <person name="Sankoff D."/>
            <person name="Giuliano G."/>
            <person name="Albert V.A."/>
            <person name="Wincker P."/>
            <person name="Lashermes P."/>
        </authorList>
    </citation>
    <scope>NUCLEOTIDE SEQUENCE [LARGE SCALE GENOMIC DNA]</scope>
    <source>
        <strain evidence="2">cv. DH200-94</strain>
    </source>
</reference>
<keyword evidence="2" id="KW-1185">Reference proteome</keyword>
<dbReference type="AlphaFoldDB" id="A0A068U0S3"/>
<protein>
    <submittedName>
        <fullName evidence="1">Uncharacterized protein</fullName>
    </submittedName>
</protein>
<gene>
    <name evidence="1" type="ORF">GSCOC_T00039428001</name>
</gene>
<accession>A0A068U0S3</accession>
<proteinExistence type="predicted"/>
<name>A0A068U0S3_COFCA</name>
<dbReference type="EMBL" id="HG739092">
    <property type="protein sequence ID" value="CDP02135.1"/>
    <property type="molecule type" value="Genomic_DNA"/>
</dbReference>
<evidence type="ECO:0000313" key="1">
    <source>
        <dbReference type="EMBL" id="CDP02135.1"/>
    </source>
</evidence>
<evidence type="ECO:0000313" key="2">
    <source>
        <dbReference type="Proteomes" id="UP000295252"/>
    </source>
</evidence>
<dbReference type="Proteomes" id="UP000295252">
    <property type="component" value="Chromosome IX"/>
</dbReference>
<organism evidence="1 2">
    <name type="scientific">Coffea canephora</name>
    <name type="common">Robusta coffee</name>
    <dbReference type="NCBI Taxonomy" id="49390"/>
    <lineage>
        <taxon>Eukaryota</taxon>
        <taxon>Viridiplantae</taxon>
        <taxon>Streptophyta</taxon>
        <taxon>Embryophyta</taxon>
        <taxon>Tracheophyta</taxon>
        <taxon>Spermatophyta</taxon>
        <taxon>Magnoliopsida</taxon>
        <taxon>eudicotyledons</taxon>
        <taxon>Gunneridae</taxon>
        <taxon>Pentapetalae</taxon>
        <taxon>asterids</taxon>
        <taxon>lamiids</taxon>
        <taxon>Gentianales</taxon>
        <taxon>Rubiaceae</taxon>
        <taxon>Ixoroideae</taxon>
        <taxon>Gardenieae complex</taxon>
        <taxon>Bertiereae - Coffeeae clade</taxon>
        <taxon>Coffeeae</taxon>
        <taxon>Coffea</taxon>
    </lineage>
</organism>
<dbReference type="InParanoid" id="A0A068U0S3"/>
<sequence>MRTSSEGMSLAGTWARTLDSLKNKKNVVEAIPISSLSVIRCCLSMIRMMVPMVWEIKTASFDGGDLKQAEAQA</sequence>
<dbReference type="Gramene" id="CDP02135">
    <property type="protein sequence ID" value="CDP02135"/>
    <property type="gene ID" value="GSCOC_T00039428001"/>
</dbReference>